<protein>
    <submittedName>
        <fullName evidence="1">Uncharacterized protein</fullName>
    </submittedName>
</protein>
<dbReference type="EMBL" id="CM046394">
    <property type="protein sequence ID" value="KAI8545570.1"/>
    <property type="molecule type" value="Genomic_DNA"/>
</dbReference>
<gene>
    <name evidence="1" type="ORF">RHMOL_Rhmol07G0049500</name>
</gene>
<reference evidence="1" key="1">
    <citation type="submission" date="2022-02" db="EMBL/GenBank/DDBJ databases">
        <title>Plant Genome Project.</title>
        <authorList>
            <person name="Zhang R.-G."/>
        </authorList>
    </citation>
    <scope>NUCLEOTIDE SEQUENCE</scope>
    <source>
        <strain evidence="1">AT1</strain>
    </source>
</reference>
<proteinExistence type="predicted"/>
<comment type="caution">
    <text evidence="1">The sequence shown here is derived from an EMBL/GenBank/DDBJ whole genome shotgun (WGS) entry which is preliminary data.</text>
</comment>
<evidence type="ECO:0000313" key="2">
    <source>
        <dbReference type="Proteomes" id="UP001062846"/>
    </source>
</evidence>
<organism evidence="1 2">
    <name type="scientific">Rhododendron molle</name>
    <name type="common">Chinese azalea</name>
    <name type="synonym">Azalea mollis</name>
    <dbReference type="NCBI Taxonomy" id="49168"/>
    <lineage>
        <taxon>Eukaryota</taxon>
        <taxon>Viridiplantae</taxon>
        <taxon>Streptophyta</taxon>
        <taxon>Embryophyta</taxon>
        <taxon>Tracheophyta</taxon>
        <taxon>Spermatophyta</taxon>
        <taxon>Magnoliopsida</taxon>
        <taxon>eudicotyledons</taxon>
        <taxon>Gunneridae</taxon>
        <taxon>Pentapetalae</taxon>
        <taxon>asterids</taxon>
        <taxon>Ericales</taxon>
        <taxon>Ericaceae</taxon>
        <taxon>Ericoideae</taxon>
        <taxon>Rhodoreae</taxon>
        <taxon>Rhododendron</taxon>
    </lineage>
</organism>
<sequence length="750" mass="86448">MKISDLSPSPSVLSPSPSYDSPDDSSYDRSEYYALFNWNVWDIRAFVLLSMFLHCFLFACASERRRTNKTWLLTLISSAYFLADWVAPYTIGLISVRLSKICDSDKERARHYRYSWEITDENSWKSLFKCNPYGRGSYQYAVTTWYLRFWAPFLLLHLGGPDNVTSLSAEENNMWLQQLIRMISQIVSTIVIFIRFAPYFGFNWTSHLILLAGTIRCMERVHSLYLARSGGLKESSATQVKLQAGPDFEKLSEVQWATREANLPTQVERVQLPPKKFKPHSPILRGDVELVFDTDNDQLDENSLLQFALCFYNNFKGLFFGGVSYNHEQRHFTRDFFLRRSSRDAFKLAEIELSFIHKDLHTKTGTPHLDGNPVARIITLLLISAAAFRLYQIGFFDPWVLDSSVDSGISYALIFGALIIEIVSLLMVLLSGRNVVAFNYYIWVKPIANAMVNMRKWKESFSKCNFICYHLRHRTPRQRSFIAEFLFIGPALEAWKLKRTVTSDPVLRSLKDKIFTELKMRSELARNVEIATKICSQRGDWILMQRSCYRKLKWSLGEVEYGRSFLLWHIATDLVCYNSKDCDNGDRRFCKDISEYLLYLFLAKPTMIAPASGNSVKIFQDTSLEAQKLFRKRSITSHDQACQAILSVNTDLKPTLLKGDASESVLFDACILAKQLSGFNEDKRWSLMSGVWMELLTYAAFHSKGTDHAHQPSRGGELLTFVWLLMNHLGLGMQFCDERARTGYRVVVKK</sequence>
<dbReference type="Proteomes" id="UP001062846">
    <property type="component" value="Chromosome 7"/>
</dbReference>
<keyword evidence="2" id="KW-1185">Reference proteome</keyword>
<accession>A0ACC0MX58</accession>
<name>A0ACC0MX58_RHOML</name>
<evidence type="ECO:0000313" key="1">
    <source>
        <dbReference type="EMBL" id="KAI8545570.1"/>
    </source>
</evidence>